<proteinExistence type="predicted"/>
<evidence type="ECO:0000313" key="1">
    <source>
        <dbReference type="EMBL" id="KMZ00771.1"/>
    </source>
</evidence>
<accession>A0A0J9UQ08</accession>
<protein>
    <submittedName>
        <fullName evidence="1">Uncharacterized protein, isoform A</fullName>
    </submittedName>
</protein>
<dbReference type="AlphaFoldDB" id="A0A0J9UQ08"/>
<reference evidence="1" key="1">
    <citation type="journal article" date="2013" name="Genome Res.">
        <title>A second-generation assembly of the Drosophila simulans genome provides new insights into patterns of lineage-specific divergence.</title>
        <authorList>
            <person name="Hu T.T."/>
            <person name="Eisen M.B."/>
            <person name="Thornton K.R."/>
            <person name="Andolfatto P."/>
        </authorList>
    </citation>
    <scope>NUCLEOTIDE SEQUENCE [LARGE SCALE GENOMIC DNA]</scope>
    <source>
        <strain evidence="1">W501</strain>
    </source>
</reference>
<reference evidence="1" key="3">
    <citation type="submission" date="2015-04" db="EMBL/GenBank/DDBJ databases">
        <authorList>
            <consortium name="FlyBase"/>
        </authorList>
    </citation>
    <scope>NUCLEOTIDE SEQUENCE</scope>
    <source>
        <strain evidence="1">W501</strain>
    </source>
</reference>
<dbReference type="Bgee" id="FBgn0269290">
    <property type="expression patterns" value="Expressed in embryo and 3 other cell types or tissues"/>
</dbReference>
<name>A0A0J9UQ08_DROSI</name>
<dbReference type="EMBL" id="CM002912">
    <property type="protein sequence ID" value="KMZ00771.1"/>
    <property type="molecule type" value="Genomic_DNA"/>
</dbReference>
<organism evidence="1">
    <name type="scientific">Drosophila simulans</name>
    <name type="common">Fruit fly</name>
    <dbReference type="NCBI Taxonomy" id="7240"/>
    <lineage>
        <taxon>Eukaryota</taxon>
        <taxon>Metazoa</taxon>
        <taxon>Ecdysozoa</taxon>
        <taxon>Arthropoda</taxon>
        <taxon>Hexapoda</taxon>
        <taxon>Insecta</taxon>
        <taxon>Pterygota</taxon>
        <taxon>Neoptera</taxon>
        <taxon>Endopterygota</taxon>
        <taxon>Diptera</taxon>
        <taxon>Brachycera</taxon>
        <taxon>Muscomorpha</taxon>
        <taxon>Ephydroidea</taxon>
        <taxon>Drosophilidae</taxon>
        <taxon>Drosophila</taxon>
        <taxon>Sophophora</taxon>
    </lineage>
</organism>
<gene>
    <name evidence="1" type="primary">Dsim\GD28000</name>
    <name evidence="1" type="ORF">Dsimw501_GD28000</name>
</gene>
<dbReference type="Proteomes" id="UP000035880">
    <property type="component" value="Chromosome 3L"/>
</dbReference>
<reference evidence="1" key="2">
    <citation type="submission" date="2014-06" db="EMBL/GenBank/DDBJ databases">
        <authorList>
            <person name="Hu T."/>
            <person name="Eisen M.B."/>
            <person name="Thornton K.R."/>
            <person name="Andolfatto P."/>
        </authorList>
    </citation>
    <scope>NUCLEOTIDE SEQUENCE</scope>
    <source>
        <strain evidence="1">W501</strain>
    </source>
</reference>
<sequence length="140" mass="15838">MMNCKTLIGRNVTIESLPGAARRSRREFLAKEAKNVSQGLGCAPLLIDAAESWGGQVSSVFCAFPESSGMVLYSPLPRRVPRTINKSFKTKFLSEVFNLVAWLEQLICDVEKVNRYPVYRRAQCWQAVDFVLSCLQYKLK</sequence>